<organism evidence="1 2">
    <name type="scientific">Asparagus officinalis</name>
    <name type="common">Garden asparagus</name>
    <dbReference type="NCBI Taxonomy" id="4686"/>
    <lineage>
        <taxon>Eukaryota</taxon>
        <taxon>Viridiplantae</taxon>
        <taxon>Streptophyta</taxon>
        <taxon>Embryophyta</taxon>
        <taxon>Tracheophyta</taxon>
        <taxon>Spermatophyta</taxon>
        <taxon>Magnoliopsida</taxon>
        <taxon>Liliopsida</taxon>
        <taxon>Asparagales</taxon>
        <taxon>Asparagaceae</taxon>
        <taxon>Asparagoideae</taxon>
        <taxon>Asparagus</taxon>
    </lineage>
</organism>
<reference evidence="2" key="1">
    <citation type="journal article" date="2017" name="Nat. Commun.">
        <title>The asparagus genome sheds light on the origin and evolution of a young Y chromosome.</title>
        <authorList>
            <person name="Harkess A."/>
            <person name="Zhou J."/>
            <person name="Xu C."/>
            <person name="Bowers J.E."/>
            <person name="Van der Hulst R."/>
            <person name="Ayyampalayam S."/>
            <person name="Mercati F."/>
            <person name="Riccardi P."/>
            <person name="McKain M.R."/>
            <person name="Kakrana A."/>
            <person name="Tang H."/>
            <person name="Ray J."/>
            <person name="Groenendijk J."/>
            <person name="Arikit S."/>
            <person name="Mathioni S.M."/>
            <person name="Nakano M."/>
            <person name="Shan H."/>
            <person name="Telgmann-Rauber A."/>
            <person name="Kanno A."/>
            <person name="Yue Z."/>
            <person name="Chen H."/>
            <person name="Li W."/>
            <person name="Chen Y."/>
            <person name="Xu X."/>
            <person name="Zhang Y."/>
            <person name="Luo S."/>
            <person name="Chen H."/>
            <person name="Gao J."/>
            <person name="Mao Z."/>
            <person name="Pires J.C."/>
            <person name="Luo M."/>
            <person name="Kudrna D."/>
            <person name="Wing R.A."/>
            <person name="Meyers B.C."/>
            <person name="Yi K."/>
            <person name="Kong H."/>
            <person name="Lavrijsen P."/>
            <person name="Sunseri F."/>
            <person name="Falavigna A."/>
            <person name="Ye Y."/>
            <person name="Leebens-Mack J.H."/>
            <person name="Chen G."/>
        </authorList>
    </citation>
    <scope>NUCLEOTIDE SEQUENCE [LARGE SCALE GENOMIC DNA]</scope>
    <source>
        <strain evidence="2">cv. DH0086</strain>
    </source>
</reference>
<protein>
    <submittedName>
        <fullName evidence="1">Uncharacterized protein</fullName>
    </submittedName>
</protein>
<evidence type="ECO:0000313" key="2">
    <source>
        <dbReference type="Proteomes" id="UP000243459"/>
    </source>
</evidence>
<accession>A0A5P1FCN3</accession>
<evidence type="ECO:0000313" key="1">
    <source>
        <dbReference type="EMBL" id="ONK75137.1"/>
    </source>
</evidence>
<dbReference type="Proteomes" id="UP000243459">
    <property type="component" value="Chromosome 3"/>
</dbReference>
<proteinExistence type="predicted"/>
<dbReference type="EMBL" id="CM007383">
    <property type="protein sequence ID" value="ONK75137.1"/>
    <property type="molecule type" value="Genomic_DNA"/>
</dbReference>
<dbReference type="AlphaFoldDB" id="A0A5P1FCN3"/>
<keyword evidence="2" id="KW-1185">Reference proteome</keyword>
<name>A0A5P1FCN3_ASPOF</name>
<sequence length="180" mass="18323">MTSLRSAKSECYAIDPFTTVFDCTFDVGVVGFDEICFVESGAYLIEDDGDCGLDEFFRVGVVGLDDLGEAGLAGVRVVCGAADHFNGFGGGLDVAGGCSGGGGIWLGWSVYGGNNTATTRDDGGGWGAADSSAPAAAALHLRFLRIALIASAADDIVVGNGCDCVWCFPLSSSLVLLIGD</sequence>
<dbReference type="Gramene" id="ONK75137">
    <property type="protein sequence ID" value="ONK75137"/>
    <property type="gene ID" value="A4U43_C03F13750"/>
</dbReference>
<gene>
    <name evidence="1" type="ORF">A4U43_C03F13750</name>
</gene>